<dbReference type="AlphaFoldDB" id="A0AA40E4D5"/>
<dbReference type="Proteomes" id="UP001172159">
    <property type="component" value="Unassembled WGS sequence"/>
</dbReference>
<dbReference type="EMBL" id="JAUKTV010000010">
    <property type="protein sequence ID" value="KAK0726665.1"/>
    <property type="molecule type" value="Genomic_DNA"/>
</dbReference>
<keyword evidence="4" id="KW-0813">Transport</keyword>
<reference evidence="13" key="1">
    <citation type="submission" date="2023-06" db="EMBL/GenBank/DDBJ databases">
        <title>Genome-scale phylogeny and comparative genomics of the fungal order Sordariales.</title>
        <authorList>
            <consortium name="Lawrence Berkeley National Laboratory"/>
            <person name="Hensen N."/>
            <person name="Bonometti L."/>
            <person name="Westerberg I."/>
            <person name="Brannstrom I.O."/>
            <person name="Guillou S."/>
            <person name="Cros-Aarteil S."/>
            <person name="Calhoun S."/>
            <person name="Haridas S."/>
            <person name="Kuo A."/>
            <person name="Mondo S."/>
            <person name="Pangilinan J."/>
            <person name="Riley R."/>
            <person name="Labutti K."/>
            <person name="Andreopoulos B."/>
            <person name="Lipzen A."/>
            <person name="Chen C."/>
            <person name="Yanf M."/>
            <person name="Daum C."/>
            <person name="Ng V."/>
            <person name="Clum A."/>
            <person name="Steindorff A."/>
            <person name="Ohm R."/>
            <person name="Martin F."/>
            <person name="Silar P."/>
            <person name="Natvig D."/>
            <person name="Lalanne C."/>
            <person name="Gautier V."/>
            <person name="Ament-Velasquez S.L."/>
            <person name="Kruys A."/>
            <person name="Hutchinson M.I."/>
            <person name="Powell A.J."/>
            <person name="Barry K."/>
            <person name="Miller A.N."/>
            <person name="Grigoriev I.V."/>
            <person name="Debuchy R."/>
            <person name="Gladieux P."/>
            <person name="Thoren M.H."/>
            <person name="Johannesson H."/>
        </authorList>
    </citation>
    <scope>NUCLEOTIDE SEQUENCE</scope>
    <source>
        <strain evidence="13">CBS 540.89</strain>
    </source>
</reference>
<keyword evidence="7" id="KW-0653">Protein transport</keyword>
<keyword evidence="8" id="KW-1133">Transmembrane helix</keyword>
<keyword evidence="10" id="KW-0496">Mitochondrion</keyword>
<comment type="similarity">
    <text evidence="2">Belongs to the TIM54 family.</text>
</comment>
<keyword evidence="6" id="KW-0999">Mitochondrion inner membrane</keyword>
<feature type="compositionally biased region" description="Basic and acidic residues" evidence="12">
    <location>
        <begin position="330"/>
        <end position="354"/>
    </location>
</feature>
<evidence type="ECO:0000256" key="10">
    <source>
        <dbReference type="ARBA" id="ARBA00023128"/>
    </source>
</evidence>
<evidence type="ECO:0000256" key="6">
    <source>
        <dbReference type="ARBA" id="ARBA00022792"/>
    </source>
</evidence>
<dbReference type="Pfam" id="PF11711">
    <property type="entry name" value="Tim54"/>
    <property type="match status" value="1"/>
</dbReference>
<evidence type="ECO:0000313" key="14">
    <source>
        <dbReference type="Proteomes" id="UP001172159"/>
    </source>
</evidence>
<keyword evidence="9" id="KW-0811">Translocation</keyword>
<keyword evidence="5" id="KW-0812">Transmembrane</keyword>
<gene>
    <name evidence="13" type="ORF">B0T21DRAFT_413985</name>
</gene>
<evidence type="ECO:0000256" key="12">
    <source>
        <dbReference type="SAM" id="MobiDB-lite"/>
    </source>
</evidence>
<dbReference type="PANTHER" id="PTHR12358:SF101">
    <property type="entry name" value="MITOCHONDRIAL IMPORT INNER MEMBRANE TRANSLOCASE SUBUNIT TIM54"/>
    <property type="match status" value="1"/>
</dbReference>
<comment type="subcellular location">
    <subcellularLocation>
        <location evidence="1">Mitochondrion inner membrane</location>
        <topology evidence="1">Single-pass membrane protein</topology>
    </subcellularLocation>
</comment>
<evidence type="ECO:0000313" key="13">
    <source>
        <dbReference type="EMBL" id="KAK0726665.1"/>
    </source>
</evidence>
<evidence type="ECO:0000256" key="11">
    <source>
        <dbReference type="ARBA" id="ARBA00023136"/>
    </source>
</evidence>
<evidence type="ECO:0000256" key="3">
    <source>
        <dbReference type="ARBA" id="ARBA00020796"/>
    </source>
</evidence>
<evidence type="ECO:0000256" key="4">
    <source>
        <dbReference type="ARBA" id="ARBA00022448"/>
    </source>
</evidence>
<dbReference type="InterPro" id="IPR050187">
    <property type="entry name" value="Lipid_Phosphate_FormReg"/>
</dbReference>
<dbReference type="GO" id="GO:0015031">
    <property type="term" value="P:protein transport"/>
    <property type="evidence" value="ECO:0007669"/>
    <property type="project" value="UniProtKB-KW"/>
</dbReference>
<evidence type="ECO:0000256" key="5">
    <source>
        <dbReference type="ARBA" id="ARBA00022692"/>
    </source>
</evidence>
<proteinExistence type="inferred from homology"/>
<evidence type="ECO:0000256" key="8">
    <source>
        <dbReference type="ARBA" id="ARBA00022989"/>
    </source>
</evidence>
<accession>A0AA40E4D5</accession>
<dbReference type="PANTHER" id="PTHR12358">
    <property type="entry name" value="SPHINGOSINE KINASE"/>
    <property type="match status" value="1"/>
</dbReference>
<feature type="region of interest" description="Disordered" evidence="12">
    <location>
        <begin position="87"/>
        <end position="106"/>
    </location>
</feature>
<comment type="caution">
    <text evidence="13">The sequence shown here is derived from an EMBL/GenBank/DDBJ whole genome shotgun (WGS) entry which is preliminary data.</text>
</comment>
<evidence type="ECO:0000256" key="7">
    <source>
        <dbReference type="ARBA" id="ARBA00022927"/>
    </source>
</evidence>
<dbReference type="GO" id="GO:0005743">
    <property type="term" value="C:mitochondrial inner membrane"/>
    <property type="evidence" value="ECO:0007669"/>
    <property type="project" value="UniProtKB-SubCell"/>
</dbReference>
<evidence type="ECO:0000256" key="9">
    <source>
        <dbReference type="ARBA" id="ARBA00023010"/>
    </source>
</evidence>
<name>A0AA40E4D5_9PEZI</name>
<feature type="region of interest" description="Disordered" evidence="12">
    <location>
        <begin position="245"/>
        <end position="267"/>
    </location>
</feature>
<evidence type="ECO:0000256" key="2">
    <source>
        <dbReference type="ARBA" id="ARBA00006355"/>
    </source>
</evidence>
<feature type="region of interest" description="Disordered" evidence="12">
    <location>
        <begin position="312"/>
        <end position="383"/>
    </location>
</feature>
<evidence type="ECO:0000256" key="1">
    <source>
        <dbReference type="ARBA" id="ARBA00004434"/>
    </source>
</evidence>
<feature type="compositionally biased region" description="Pro residues" evidence="12">
    <location>
        <begin position="91"/>
        <end position="103"/>
    </location>
</feature>
<keyword evidence="14" id="KW-1185">Reference proteome</keyword>
<sequence length="568" mass="64326">MSFDSGTLMNSLRWPRGTDIVNEHLSIVSTESPTSIASVSLAEFELARLIDLPLQPKSLTGGSAKANALVVLLNLPPRKLQNTFTSKMAEPTPPAQPSNPVTPPAAGAAETAAKLPERNRALRMLGLPALPKKLPSRNWMIFWTLSTAISAGIIYDKREKKRAIAKWRHAVEHLAKEPLPNHNALTELRKLTVYLSAPPGDGLRTAQDHYTEYVKPILAASGLDWEFVQGRRDGDVRAYTAEKIRRHRKQADSGDAAEPELPEEPTKEEIIAAHRKLRGIKDYDGIKGDIVIGRHTWKEYLRGLHEGWLGPLTPPPLPVPEPASTPESDNSEKSEEDKKKEEEEKKKQEAESKPKRPPQPRPYNTPADYPSSPLPSSIPNEFSPVAPVREPHLLGFLSTPTRLYRFFNRRHLADEIGRDVAAACLAHYRHFSTPSGEDQQYEQEGELAWEEKDWVKNVWKEAGDEPEHVKEREKAGITEVVRAKPLVLDPRIAERMRRFELTREDEERVAKIVVPEEEVEGWTKGKFRQLYRWGKGKVVGGGRRRRGIMWRMWINWLMGYDGMLYCSL</sequence>
<protein>
    <recommendedName>
        <fullName evidence="3">Mitochondrial import inner membrane translocase subunit TIM54</fullName>
    </recommendedName>
</protein>
<dbReference type="InterPro" id="IPR021056">
    <property type="entry name" value="Mt_import_IM_translocase_Tim54"/>
</dbReference>
<keyword evidence="11" id="KW-0472">Membrane</keyword>
<organism evidence="13 14">
    <name type="scientific">Apiosordaria backusii</name>
    <dbReference type="NCBI Taxonomy" id="314023"/>
    <lineage>
        <taxon>Eukaryota</taxon>
        <taxon>Fungi</taxon>
        <taxon>Dikarya</taxon>
        <taxon>Ascomycota</taxon>
        <taxon>Pezizomycotina</taxon>
        <taxon>Sordariomycetes</taxon>
        <taxon>Sordariomycetidae</taxon>
        <taxon>Sordariales</taxon>
        <taxon>Lasiosphaeriaceae</taxon>
        <taxon>Apiosordaria</taxon>
    </lineage>
</organism>
<feature type="compositionally biased region" description="Pro residues" evidence="12">
    <location>
        <begin position="312"/>
        <end position="323"/>
    </location>
</feature>